<proteinExistence type="predicted"/>
<dbReference type="InterPro" id="IPR041698">
    <property type="entry name" value="Methyltransf_25"/>
</dbReference>
<dbReference type="EMBL" id="AP017378">
    <property type="protein sequence ID" value="BBD09841.1"/>
    <property type="molecule type" value="Genomic_DNA"/>
</dbReference>
<reference evidence="3 4" key="1">
    <citation type="journal article" date="2018" name="Sci. Adv.">
        <title>Multi-heme cytochromes provide a pathway for survival in energy-limited environments.</title>
        <authorList>
            <person name="Deng X."/>
            <person name="Dohmae N."/>
            <person name="Nealson K.H."/>
            <person name="Hashimoto K."/>
            <person name="Okamoto A."/>
        </authorList>
    </citation>
    <scope>NUCLEOTIDE SEQUENCE [LARGE SCALE GENOMIC DNA]</scope>
    <source>
        <strain evidence="3 4">IS5</strain>
    </source>
</reference>
<dbReference type="CDD" id="cd02440">
    <property type="entry name" value="AdoMet_MTases"/>
    <property type="match status" value="1"/>
</dbReference>
<protein>
    <submittedName>
        <fullName evidence="3">Methylase involved in ubiquinone/menaquinone biosynthesis</fullName>
    </submittedName>
</protein>
<organism evidence="3 4">
    <name type="scientific">Desulfovibrio ferrophilus</name>
    <dbReference type="NCBI Taxonomy" id="241368"/>
    <lineage>
        <taxon>Bacteria</taxon>
        <taxon>Pseudomonadati</taxon>
        <taxon>Thermodesulfobacteriota</taxon>
        <taxon>Desulfovibrionia</taxon>
        <taxon>Desulfovibrionales</taxon>
        <taxon>Desulfovibrionaceae</taxon>
        <taxon>Desulfovibrio</taxon>
    </lineage>
</organism>
<dbReference type="KEGG" id="dfl:DFE_3115"/>
<dbReference type="Gene3D" id="2.20.25.110">
    <property type="entry name" value="S-adenosyl-L-methionine-dependent methyltransferases"/>
    <property type="match status" value="1"/>
</dbReference>
<feature type="domain" description="Methyltransferase" evidence="2">
    <location>
        <begin position="76"/>
        <end position="169"/>
    </location>
</feature>
<gene>
    <name evidence="3" type="ORF">DFE_3115</name>
</gene>
<keyword evidence="4" id="KW-1185">Reference proteome</keyword>
<dbReference type="Gene3D" id="3.40.50.150">
    <property type="entry name" value="Vaccinia Virus protein VP39"/>
    <property type="match status" value="1"/>
</dbReference>
<keyword evidence="3" id="KW-0489">Methyltransferase</keyword>
<dbReference type="RefSeq" id="WP_172961791.1">
    <property type="nucleotide sequence ID" value="NZ_AP017378.1"/>
</dbReference>
<dbReference type="SUPFAM" id="SSF53335">
    <property type="entry name" value="S-adenosyl-L-methionine-dependent methyltransferases"/>
    <property type="match status" value="1"/>
</dbReference>
<dbReference type="GO" id="GO:0032259">
    <property type="term" value="P:methylation"/>
    <property type="evidence" value="ECO:0007669"/>
    <property type="project" value="UniProtKB-KW"/>
</dbReference>
<evidence type="ECO:0000313" key="4">
    <source>
        <dbReference type="Proteomes" id="UP000269883"/>
    </source>
</evidence>
<dbReference type="InterPro" id="IPR029063">
    <property type="entry name" value="SAM-dependent_MTases_sf"/>
</dbReference>
<dbReference type="Proteomes" id="UP000269883">
    <property type="component" value="Chromosome"/>
</dbReference>
<dbReference type="PANTHER" id="PTHR43861">
    <property type="entry name" value="TRANS-ACONITATE 2-METHYLTRANSFERASE-RELATED"/>
    <property type="match status" value="1"/>
</dbReference>
<evidence type="ECO:0000256" key="1">
    <source>
        <dbReference type="ARBA" id="ARBA00022679"/>
    </source>
</evidence>
<evidence type="ECO:0000313" key="3">
    <source>
        <dbReference type="EMBL" id="BBD09841.1"/>
    </source>
</evidence>
<keyword evidence="1" id="KW-0808">Transferase</keyword>
<accession>A0A2Z6B2X4</accession>
<sequence>MLLHHDIIKTLDSIPIPNALWSGAYKIPWNDPEFSHRMLYEHLTQDHDLASRRSETIQAQARWLHHEILGDTPSSILDLGCGPGLYAPHFTNQGHTYRGMDFGPASIDHAKLHYEKPNQCTFALGNVLHEEFEEPYDLVTLLYGELNIFPPEDCAKLLTKAYKALAPGGRIVLEAHTHAAVQGIAQGNGWYTAQSGLFSDNPHLCLTSSHWYPEQNVALQCFHVAIPETGTLQSYRNTVQAWTDEEYHQLLKTAGFNDTIFHQDWPGGQDMLQLISGRK</sequence>
<keyword evidence="3" id="KW-0830">Ubiquinone</keyword>
<name>A0A2Z6B2X4_9BACT</name>
<dbReference type="GO" id="GO:0008168">
    <property type="term" value="F:methyltransferase activity"/>
    <property type="evidence" value="ECO:0007669"/>
    <property type="project" value="UniProtKB-KW"/>
</dbReference>
<dbReference type="Pfam" id="PF13649">
    <property type="entry name" value="Methyltransf_25"/>
    <property type="match status" value="1"/>
</dbReference>
<dbReference type="AlphaFoldDB" id="A0A2Z6B2X4"/>
<evidence type="ECO:0000259" key="2">
    <source>
        <dbReference type="Pfam" id="PF13649"/>
    </source>
</evidence>